<dbReference type="Pfam" id="PF26335">
    <property type="entry name" value="ARB_00930_C"/>
    <property type="match status" value="1"/>
</dbReference>
<dbReference type="GeneID" id="72066623"/>
<dbReference type="InterPro" id="IPR012338">
    <property type="entry name" value="Beta-lactam/transpept-like"/>
</dbReference>
<evidence type="ECO:0000313" key="4">
    <source>
        <dbReference type="EMBL" id="UNI18400.1"/>
    </source>
</evidence>
<feature type="chain" id="PRO_5040390449" description="Beta-lactamase-related domain-containing protein" evidence="1">
    <location>
        <begin position="20"/>
        <end position="594"/>
    </location>
</feature>
<keyword evidence="1" id="KW-0732">Signal</keyword>
<reference evidence="4" key="1">
    <citation type="submission" date="2021-11" db="EMBL/GenBank/DDBJ databases">
        <title>Purpureocillium_takamizusanense_genome.</title>
        <authorList>
            <person name="Nguyen N.-H."/>
        </authorList>
    </citation>
    <scope>NUCLEOTIDE SEQUENCE</scope>
    <source>
        <strain evidence="4">PT3</strain>
    </source>
</reference>
<dbReference type="Pfam" id="PF00144">
    <property type="entry name" value="Beta-lactamase"/>
    <property type="match status" value="1"/>
</dbReference>
<dbReference type="KEGG" id="ptkz:JDV02_004671"/>
<evidence type="ECO:0000259" key="2">
    <source>
        <dbReference type="Pfam" id="PF00144"/>
    </source>
</evidence>
<feature type="signal peptide" evidence="1">
    <location>
        <begin position="1"/>
        <end position="19"/>
    </location>
</feature>
<dbReference type="EMBL" id="CP086357">
    <property type="protein sequence ID" value="UNI18400.1"/>
    <property type="molecule type" value="Genomic_DNA"/>
</dbReference>
<dbReference type="InterPro" id="IPR051478">
    <property type="entry name" value="Beta-lactamase-like_AB/R"/>
</dbReference>
<dbReference type="Proteomes" id="UP000829364">
    <property type="component" value="Chromosome 4"/>
</dbReference>
<dbReference type="SUPFAM" id="SSF56601">
    <property type="entry name" value="beta-lactamase/transpeptidase-like"/>
    <property type="match status" value="1"/>
</dbReference>
<keyword evidence="5" id="KW-1185">Reference proteome</keyword>
<evidence type="ECO:0008006" key="6">
    <source>
        <dbReference type="Google" id="ProtNLM"/>
    </source>
</evidence>
<feature type="domain" description="Beta-lactamase-related" evidence="2">
    <location>
        <begin position="102"/>
        <end position="430"/>
    </location>
</feature>
<gene>
    <name evidence="4" type="ORF">JDV02_004671</name>
</gene>
<dbReference type="InterPro" id="IPR001466">
    <property type="entry name" value="Beta-lactam-related"/>
</dbReference>
<dbReference type="Gene3D" id="3.40.710.10">
    <property type="entry name" value="DD-peptidase/beta-lactamase superfamily"/>
    <property type="match status" value="1"/>
</dbReference>
<dbReference type="InterPro" id="IPR058664">
    <property type="entry name" value="ARB_00930-like_C"/>
</dbReference>
<dbReference type="AlphaFoldDB" id="A0A9Q8QEY2"/>
<dbReference type="PANTHER" id="PTHR22935:SF97">
    <property type="entry name" value="BETA-LACTAMASE-RELATED DOMAIN-CONTAINING PROTEIN"/>
    <property type="match status" value="1"/>
</dbReference>
<organism evidence="4 5">
    <name type="scientific">Purpureocillium takamizusanense</name>
    <dbReference type="NCBI Taxonomy" id="2060973"/>
    <lineage>
        <taxon>Eukaryota</taxon>
        <taxon>Fungi</taxon>
        <taxon>Dikarya</taxon>
        <taxon>Ascomycota</taxon>
        <taxon>Pezizomycotina</taxon>
        <taxon>Sordariomycetes</taxon>
        <taxon>Hypocreomycetidae</taxon>
        <taxon>Hypocreales</taxon>
        <taxon>Ophiocordycipitaceae</taxon>
        <taxon>Purpureocillium</taxon>
    </lineage>
</organism>
<sequence length="594" mass="62194">MFTNMYPLAILAVSASASATAVFDQKLLGPAYPAASNLAAASAIRATAASISSALGLALNSGHTPFANFTGKATSLSVQAVSALDPNGGPPILDFHYTAAELNASAGSTRRVAADTVYRIGSVSKLFTVYALLLHGGAAHWDRPVTDFVPELGRAAALPGADNAVERVQWREVTVGALASQLSGIGRDYNNADLASQGFPWKEAGLPPLPPSEIPTCAGNSSQPPCNRKEYFEGFIKRHPVLPPYTAPVYSNAAYRILGYVVEAIAGSPYDEVLAQSVLRPLGLKKTSTTCPSGSGVGVIPPGDAGWGRPLGDEVSTGGLYSSAHDLAVFGRALLTSKQLSPFATRHWMKPHSHTAWPSASVGPPWEIARTRSRVTSGYAVDLYTKSGSVDQYNALLVLVPEFQVVVSLLAAGPDSGPVVEAATETVLQALLPALDGVSQSQACDKFCGRYAPTDAAAAAAAANSSLVLAVDDEGPGLLVTQWISNGVDVRRAAQAYADATKGGVIESIRLYPTGLRTPGEAAFRAVLQTVPSGFDPSVQRVLDPRASQWSAVDQLMYGEVAIDDFVFRLDGQGRAVAVEPRVLRQTIQRVGGK</sequence>
<accession>A0A9Q8QEY2</accession>
<evidence type="ECO:0000256" key="1">
    <source>
        <dbReference type="SAM" id="SignalP"/>
    </source>
</evidence>
<evidence type="ECO:0000259" key="3">
    <source>
        <dbReference type="Pfam" id="PF26335"/>
    </source>
</evidence>
<evidence type="ECO:0000313" key="5">
    <source>
        <dbReference type="Proteomes" id="UP000829364"/>
    </source>
</evidence>
<dbReference type="OrthoDB" id="10250282at2759"/>
<proteinExistence type="predicted"/>
<feature type="domain" description="Beta-lactamase-like ARB-00930-like C-terminal" evidence="3">
    <location>
        <begin position="440"/>
        <end position="591"/>
    </location>
</feature>
<protein>
    <recommendedName>
        <fullName evidence="6">Beta-lactamase-related domain-containing protein</fullName>
    </recommendedName>
</protein>
<dbReference type="PANTHER" id="PTHR22935">
    <property type="entry name" value="PENICILLIN-BINDING PROTEIN"/>
    <property type="match status" value="1"/>
</dbReference>
<name>A0A9Q8QEY2_9HYPO</name>
<dbReference type="RefSeq" id="XP_047841881.1">
    <property type="nucleotide sequence ID" value="XM_047985902.1"/>
</dbReference>